<proteinExistence type="predicted"/>
<comment type="caution">
    <text evidence="1">The sequence shown here is derived from an EMBL/GenBank/DDBJ whole genome shotgun (WGS) entry which is preliminary data.</text>
</comment>
<organism evidence="1 2">
    <name type="scientific">Aspergillus cavernicola</name>
    <dbReference type="NCBI Taxonomy" id="176166"/>
    <lineage>
        <taxon>Eukaryota</taxon>
        <taxon>Fungi</taxon>
        <taxon>Dikarya</taxon>
        <taxon>Ascomycota</taxon>
        <taxon>Pezizomycotina</taxon>
        <taxon>Eurotiomycetes</taxon>
        <taxon>Eurotiomycetidae</taxon>
        <taxon>Eurotiales</taxon>
        <taxon>Aspergillaceae</taxon>
        <taxon>Aspergillus</taxon>
        <taxon>Aspergillus subgen. Nidulantes</taxon>
    </lineage>
</organism>
<evidence type="ECO:0000313" key="2">
    <source>
        <dbReference type="Proteomes" id="UP001610335"/>
    </source>
</evidence>
<dbReference type="EMBL" id="JBFXLS010000009">
    <property type="protein sequence ID" value="KAL2831401.1"/>
    <property type="molecule type" value="Genomic_DNA"/>
</dbReference>
<reference evidence="1 2" key="1">
    <citation type="submission" date="2024-07" db="EMBL/GenBank/DDBJ databases">
        <title>Section-level genome sequencing and comparative genomics of Aspergillus sections Usti and Cavernicolus.</title>
        <authorList>
            <consortium name="Lawrence Berkeley National Laboratory"/>
            <person name="Nybo J.L."/>
            <person name="Vesth T.C."/>
            <person name="Theobald S."/>
            <person name="Frisvad J.C."/>
            <person name="Larsen T.O."/>
            <person name="Kjaerboelling I."/>
            <person name="Rothschild-Mancinelli K."/>
            <person name="Lyhne E.K."/>
            <person name="Kogle M.E."/>
            <person name="Barry K."/>
            <person name="Clum A."/>
            <person name="Na H."/>
            <person name="Ledsgaard L."/>
            <person name="Lin J."/>
            <person name="Lipzen A."/>
            <person name="Kuo A."/>
            <person name="Riley R."/>
            <person name="Mondo S."/>
            <person name="LaButti K."/>
            <person name="Haridas S."/>
            <person name="Pangalinan J."/>
            <person name="Salamov A.A."/>
            <person name="Simmons B.A."/>
            <person name="Magnuson J.K."/>
            <person name="Chen J."/>
            <person name="Drula E."/>
            <person name="Henrissat B."/>
            <person name="Wiebenga A."/>
            <person name="Lubbers R.J."/>
            <person name="Gomes A.C."/>
            <person name="Makela M.R."/>
            <person name="Stajich J."/>
            <person name="Grigoriev I.V."/>
            <person name="Mortensen U.H."/>
            <person name="De vries R.P."/>
            <person name="Baker S.E."/>
            <person name="Andersen M.R."/>
        </authorList>
    </citation>
    <scope>NUCLEOTIDE SEQUENCE [LARGE SCALE GENOMIC DNA]</scope>
    <source>
        <strain evidence="1 2">CBS 600.67</strain>
    </source>
</reference>
<gene>
    <name evidence="1" type="ORF">BDW59DRAFT_157829</name>
</gene>
<protein>
    <submittedName>
        <fullName evidence="1">Uncharacterized protein</fullName>
    </submittedName>
</protein>
<accession>A0ABR4IUR3</accession>
<sequence length="140" mass="16185">MSLTTQPISPTPTRQDIFIVTTKRDPSDPYHWVIYHGPFIQGTEEVWTFIDITSSLDGSIRTLETRTTVMPVHFPLGEWESRRMISDMLPGDTPDFMNTVTVAVQQNEQHWFCALLDELEECGWITEDKRKELELDIVGE</sequence>
<name>A0ABR4IUR3_9EURO</name>
<dbReference type="Proteomes" id="UP001610335">
    <property type="component" value="Unassembled WGS sequence"/>
</dbReference>
<evidence type="ECO:0000313" key="1">
    <source>
        <dbReference type="EMBL" id="KAL2831401.1"/>
    </source>
</evidence>
<keyword evidence="2" id="KW-1185">Reference proteome</keyword>